<gene>
    <name evidence="4" type="ORF">GALLR39Z86_03870</name>
</gene>
<feature type="transmembrane region" description="Helical" evidence="1">
    <location>
        <begin position="499"/>
        <end position="519"/>
    </location>
</feature>
<evidence type="ECO:0000313" key="4">
    <source>
        <dbReference type="EMBL" id="GLI40537.1"/>
    </source>
</evidence>
<evidence type="ECO:0000259" key="3">
    <source>
        <dbReference type="Pfam" id="PF00144"/>
    </source>
</evidence>
<feature type="chain" id="PRO_5040921863" evidence="2">
    <location>
        <begin position="42"/>
        <end position="644"/>
    </location>
</feature>
<keyword evidence="1" id="KW-0812">Transmembrane</keyword>
<dbReference type="InterPro" id="IPR050491">
    <property type="entry name" value="AmpC-like"/>
</dbReference>
<dbReference type="Proteomes" id="UP001144313">
    <property type="component" value="Unassembled WGS sequence"/>
</dbReference>
<keyword evidence="1" id="KW-0472">Membrane</keyword>
<keyword evidence="1" id="KW-1133">Transmembrane helix</keyword>
<accession>A0A9W6G538</accession>
<comment type="caution">
    <text evidence="4">The sequence shown here is derived from an EMBL/GenBank/DDBJ whole genome shotgun (WGS) entry which is preliminary data.</text>
</comment>
<evidence type="ECO:0000256" key="1">
    <source>
        <dbReference type="SAM" id="Phobius"/>
    </source>
</evidence>
<feature type="domain" description="Beta-lactamase-related" evidence="3">
    <location>
        <begin position="48"/>
        <end position="367"/>
    </location>
</feature>
<dbReference type="PANTHER" id="PTHR46825">
    <property type="entry name" value="D-ALANYL-D-ALANINE-CARBOXYPEPTIDASE/ENDOPEPTIDASE AMPH"/>
    <property type="match status" value="1"/>
</dbReference>
<protein>
    <submittedName>
        <fullName evidence="4">FmtA-like protein</fullName>
    </submittedName>
</protein>
<feature type="signal peptide" evidence="2">
    <location>
        <begin position="1"/>
        <end position="41"/>
    </location>
</feature>
<evidence type="ECO:0000313" key="5">
    <source>
        <dbReference type="Proteomes" id="UP001144313"/>
    </source>
</evidence>
<dbReference type="InterPro" id="IPR012338">
    <property type="entry name" value="Beta-lactam/transpept-like"/>
</dbReference>
<reference evidence="4" key="1">
    <citation type="submission" date="2022-12" db="EMBL/GenBank/DDBJ databases">
        <title>Reference genome sequencing for broad-spectrum identification of bacterial and archaeal isolates by mass spectrometry.</title>
        <authorList>
            <person name="Sekiguchi Y."/>
            <person name="Tourlousse D.M."/>
        </authorList>
    </citation>
    <scope>NUCLEOTIDE SEQUENCE</scope>
    <source>
        <strain evidence="4">LLR39Z86</strain>
    </source>
</reference>
<keyword evidence="2" id="KW-0732">Signal</keyword>
<dbReference type="AlphaFoldDB" id="A0A9W6G538"/>
<sequence>MLINQKPSGNVERRNFRPMRTVLAAAAVAVAAGALASPAHAQEPADIEAIVTEAMDEHGIPGAMVAITSGGATDTYGFGLADIDAGTPVDPETTRFPIDSVSKTFTATAIMTLVDDGTLDLDTDVNEYLDNVEVEDTYPGQPITLRHLLTHTAGFEEAIIGLFAETGAGDRLEESMLELPERVRPPGEVYAYSNSGLALAGLAAADAIGADFDEVLADRVFEPLGLDHTEVNTGTATPDRPLATAYALQDGEQVAYKRKAESDYPAGGIIATAADMGAYMEYQLGDGAPLLSADALAELHGPQFHADPRLPGSALGFYEMFHGSTRMVAHGGDGPGSHGLMTLVPDHDLGIYIAFNGDGDDGAAAFHAEEATRAILDSVLGESSEADGPAGATAPETAAEAAAGTYRSTRMNESDYSNLFLAIGSDITVAVEDDGTVTTTGLSFDPEVDEQHWEPQGEGLYREVDGTRLIAFGANGSDTMLYTGDGAYEQTAWYERTDVFLAATAAGLLLLASLLAWPIGNLIRRRRGRPAMRPGSRTAIVLAAAAGILSTAFIATMAAFLADTDAFIVKVLEGAPVVPLAAIPLLVAGIATAAALVAVVMAWARRWWTAGRRLHYTLAVLGAVVFLAAMEFYHFATAPLLLFT</sequence>
<evidence type="ECO:0000256" key="2">
    <source>
        <dbReference type="SAM" id="SignalP"/>
    </source>
</evidence>
<feature type="transmembrane region" description="Helical" evidence="1">
    <location>
        <begin position="540"/>
        <end position="562"/>
    </location>
</feature>
<dbReference type="InterPro" id="IPR001466">
    <property type="entry name" value="Beta-lactam-related"/>
</dbReference>
<dbReference type="Pfam" id="PF00144">
    <property type="entry name" value="Beta-lactamase"/>
    <property type="match status" value="1"/>
</dbReference>
<dbReference type="EMBL" id="BSDT01000001">
    <property type="protein sequence ID" value="GLI40537.1"/>
    <property type="molecule type" value="Genomic_DNA"/>
</dbReference>
<name>A0A9W6G538_9ACTN</name>
<proteinExistence type="predicted"/>
<feature type="transmembrane region" description="Helical" evidence="1">
    <location>
        <begin position="616"/>
        <end position="636"/>
    </location>
</feature>
<feature type="transmembrane region" description="Helical" evidence="1">
    <location>
        <begin position="582"/>
        <end position="604"/>
    </location>
</feature>
<dbReference type="PANTHER" id="PTHR46825:SF9">
    <property type="entry name" value="BETA-LACTAMASE-RELATED DOMAIN-CONTAINING PROTEIN"/>
    <property type="match status" value="1"/>
</dbReference>
<keyword evidence="5" id="KW-1185">Reference proteome</keyword>
<organism evidence="4 5">
    <name type="scientific">Glycomyces algeriensis</name>
    <dbReference type="NCBI Taxonomy" id="256037"/>
    <lineage>
        <taxon>Bacteria</taxon>
        <taxon>Bacillati</taxon>
        <taxon>Actinomycetota</taxon>
        <taxon>Actinomycetes</taxon>
        <taxon>Glycomycetales</taxon>
        <taxon>Glycomycetaceae</taxon>
        <taxon>Glycomyces</taxon>
    </lineage>
</organism>
<dbReference type="Gene3D" id="3.40.710.10">
    <property type="entry name" value="DD-peptidase/beta-lactamase superfamily"/>
    <property type="match status" value="1"/>
</dbReference>
<dbReference type="SUPFAM" id="SSF56601">
    <property type="entry name" value="beta-lactamase/transpeptidase-like"/>
    <property type="match status" value="1"/>
</dbReference>